<dbReference type="InterPro" id="IPR006047">
    <property type="entry name" value="GH13_cat_dom"/>
</dbReference>
<proteinExistence type="predicted"/>
<sequence length="1331" mass="146055">MTVIPKSGKLRDVTAQLDHVINTLGCRILHLLPIGPVPTVTAKMGRFGSPYAIQDFTAIDPALIDFDQRTTGVEQFRELADGIHLRGGQLFIDIVINHTGWHSTLMESHPEWYHRNADGTFKSPGAWGITWGDLVELDQQIPGLWKATAESLLEWCRRGVDGFRCDAGYMVPLAAWQYVVARVREQFPNTVFLLEGLGGAWDLTESLLTEGGMQWAYSELFQNYDPGQVSGYIDHTLRQSKRMGPLVHYSETHDNLRLACKGSAWSIMRNRLCALASQSGAFGFTCGVEWLATEKVDVHQSRGLAWSSNANIIKELSALNRLISSHPCFQDGAKVERVSQDDSWILALARHSSDGLDCGLAVVNLDTDSKRSIKVSRRLWESLGAPHIDLLGQAIPCIDIVEDAVQITMDGGSSYFLASRSEPIGLSGAKYKDARARAAWAIQNISEHFPIESFGKFDWKELAALVDRGPLAFLASLPHLECGPDGLTERVQRAINKSDYPQALLWTPDDLNRVFLVPPAHSVLIRDTAPFEVTIKLPGRDNMDLRSIPAKGYQIASLPPIGGLSASEDAVLELNRFHEAEGKRSCGVLRYLPKMQAADARADAKGPYFSGAVPNAIQQQLDTSPPEIKKPSAIAIVRGFCEPTAETAPLPKEPELRISAAMQKLDCDALALLTNARGAMARIHADVGRIMSKYDCALGANLHPSVPCDRHVLIKRVRVWAIADGFITALNSETLIRFHAGPPASWVFLGHAGDGRAAEIHLTADLMPGSNTLVLRFERPDSHPEYGRDLPDTAKVRLTVRLDLEDRSFHQETKRWSGASDYFRQITAPNPSGFAFQPASDRRLIVHSDSGSFNMEPEWSMDLPHTIEATRGQADRGDAWSPGWFDLELSKGSVVHIVATAENEIPDDWADFRTLRQSALEPLIALAKTQFEQHLIPNMGAYIVKRDDGCSVIAGYPWFLDWGRDTLIACRGMIACGLSEEAGHILTTYAALERGGTLPNMLNADCTANRDTSDAPLWLALASMEAAAALGDGFLQSTLSDGRKLIDALVAIAEGYVAGTPNGIAVDPESGLVWSPPHFTWMDTNYPAASPREGYPVEIQALWLCLLRLLGEKLPQDQAAKWNELCELAKSSIGKFWLESEGYFADVLIAPKGRPAKYAWPADHLRPNQLFLISLGFVQGARARSAVLAAMRHLLVPGAIRSLAPLHVKTALPVHAPWGLLNDPNNPYWGSYQGDEDTRRKPAYHNGTAWVWPLGIFCEALALAWPDDPAAADAALAILGSVDRMLVQGCIGHLPEIIDGDAPHTPRGCDAQAWSLSEVIRAYRVIKASTL</sequence>
<evidence type="ECO:0000259" key="1">
    <source>
        <dbReference type="SMART" id="SM00642"/>
    </source>
</evidence>
<protein>
    <submittedName>
        <fullName evidence="2">Amylo-alpha-16-glucosidase</fullName>
    </submittedName>
</protein>
<dbReference type="InterPro" id="IPR024742">
    <property type="entry name" value="Glycogen_debranch_N"/>
</dbReference>
<reference evidence="2" key="1">
    <citation type="submission" date="2012-03" db="EMBL/GenBank/DDBJ databases">
        <title>Functional metagenomics reveals considerable lignocellulase gene clusters in the gut microbiome of a wood-feeding higher termite.</title>
        <authorList>
            <person name="Liu N."/>
        </authorList>
    </citation>
    <scope>NUCLEOTIDE SEQUENCE</scope>
</reference>
<dbReference type="InterPro" id="IPR017853">
    <property type="entry name" value="GH"/>
</dbReference>
<dbReference type="GO" id="GO:0004135">
    <property type="term" value="F:amylo-alpha-1,6-glucosidase activity"/>
    <property type="evidence" value="ECO:0007669"/>
    <property type="project" value="InterPro"/>
</dbReference>
<dbReference type="InterPro" id="IPR008928">
    <property type="entry name" value="6-hairpin_glycosidase_sf"/>
</dbReference>
<dbReference type="InterPro" id="IPR010401">
    <property type="entry name" value="AGL/Gdb1"/>
</dbReference>
<organism evidence="2">
    <name type="scientific">uncultured bacterium contig00175</name>
    <dbReference type="NCBI Taxonomy" id="1181597"/>
    <lineage>
        <taxon>Bacteria</taxon>
        <taxon>environmental samples</taxon>
    </lineage>
</organism>
<dbReference type="EMBL" id="JQ844249">
    <property type="protein sequence ID" value="AGS53768.1"/>
    <property type="molecule type" value="Genomic_DNA"/>
</dbReference>
<accession>A0A806K1L5</accession>
<dbReference type="SUPFAM" id="SSF51445">
    <property type="entry name" value="(Trans)glycosidases"/>
    <property type="match status" value="1"/>
</dbReference>
<name>A0A806K1L5_9BACT</name>
<dbReference type="SUPFAM" id="SSF48208">
    <property type="entry name" value="Six-hairpin glycosidases"/>
    <property type="match status" value="1"/>
</dbReference>
<evidence type="ECO:0000313" key="2">
    <source>
        <dbReference type="EMBL" id="AGS53768.1"/>
    </source>
</evidence>
<dbReference type="InterPro" id="IPR012341">
    <property type="entry name" value="6hp_glycosidase-like_sf"/>
</dbReference>
<dbReference type="SMART" id="SM00642">
    <property type="entry name" value="Aamy"/>
    <property type="match status" value="1"/>
</dbReference>
<dbReference type="GO" id="GO:0004134">
    <property type="term" value="F:4-alpha-glucanotransferase activity"/>
    <property type="evidence" value="ECO:0007669"/>
    <property type="project" value="InterPro"/>
</dbReference>
<dbReference type="PANTHER" id="PTHR10569:SF2">
    <property type="entry name" value="GLYCOGEN DEBRANCHING ENZYME"/>
    <property type="match status" value="1"/>
</dbReference>
<dbReference type="PANTHER" id="PTHR10569">
    <property type="entry name" value="GLYCOGEN DEBRANCHING ENZYME"/>
    <property type="match status" value="1"/>
</dbReference>
<dbReference type="InterPro" id="IPR032790">
    <property type="entry name" value="GDE_C"/>
</dbReference>
<dbReference type="GO" id="GO:0005980">
    <property type="term" value="P:glycogen catabolic process"/>
    <property type="evidence" value="ECO:0007669"/>
    <property type="project" value="InterPro"/>
</dbReference>
<dbReference type="Pfam" id="PF06202">
    <property type="entry name" value="GDE_C"/>
    <property type="match status" value="1"/>
</dbReference>
<dbReference type="Gene3D" id="1.50.10.10">
    <property type="match status" value="1"/>
</dbReference>
<dbReference type="Gene3D" id="3.20.20.80">
    <property type="entry name" value="Glycosidases"/>
    <property type="match status" value="1"/>
</dbReference>
<dbReference type="Pfam" id="PF12439">
    <property type="entry name" value="GDE_N"/>
    <property type="match status" value="1"/>
</dbReference>
<feature type="domain" description="Glycosyl hydrolase family 13 catalytic" evidence="1">
    <location>
        <begin position="2"/>
        <end position="323"/>
    </location>
</feature>
<dbReference type="Pfam" id="PF00128">
    <property type="entry name" value="Alpha-amylase"/>
    <property type="match status" value="1"/>
</dbReference>